<dbReference type="Gramene" id="mRNA:HanXRQr2_Chr15g0682771">
    <property type="protein sequence ID" value="CDS:HanXRQr2_Chr15g0682771.1"/>
    <property type="gene ID" value="HanXRQr2_Chr15g0682771"/>
</dbReference>
<dbReference type="AlphaFoldDB" id="A0A9K3H3N8"/>
<evidence type="ECO:0000256" key="1">
    <source>
        <dbReference type="SAM" id="MobiDB-lite"/>
    </source>
</evidence>
<feature type="region of interest" description="Disordered" evidence="1">
    <location>
        <begin position="1"/>
        <end position="20"/>
    </location>
</feature>
<name>A0A9K3H3N8_HELAN</name>
<sequence length="51" mass="5432">MAENTRSTSTDFTQSSCTNDPVKFTTLPSSLFTKLPPPSLHSVLSGLSSNT</sequence>
<dbReference type="EMBL" id="MNCJ02000330">
    <property type="protein sequence ID" value="KAF5763644.1"/>
    <property type="molecule type" value="Genomic_DNA"/>
</dbReference>
<organism evidence="2 3">
    <name type="scientific">Helianthus annuus</name>
    <name type="common">Common sunflower</name>
    <dbReference type="NCBI Taxonomy" id="4232"/>
    <lineage>
        <taxon>Eukaryota</taxon>
        <taxon>Viridiplantae</taxon>
        <taxon>Streptophyta</taxon>
        <taxon>Embryophyta</taxon>
        <taxon>Tracheophyta</taxon>
        <taxon>Spermatophyta</taxon>
        <taxon>Magnoliopsida</taxon>
        <taxon>eudicotyledons</taxon>
        <taxon>Gunneridae</taxon>
        <taxon>Pentapetalae</taxon>
        <taxon>asterids</taxon>
        <taxon>campanulids</taxon>
        <taxon>Asterales</taxon>
        <taxon>Asteraceae</taxon>
        <taxon>Asteroideae</taxon>
        <taxon>Heliantheae alliance</taxon>
        <taxon>Heliantheae</taxon>
        <taxon>Helianthus</taxon>
    </lineage>
</organism>
<evidence type="ECO:0000313" key="3">
    <source>
        <dbReference type="Proteomes" id="UP000215914"/>
    </source>
</evidence>
<accession>A0A9K3H3N8</accession>
<proteinExistence type="predicted"/>
<gene>
    <name evidence="2" type="ORF">HanXRQr2_Chr15g0682771</name>
</gene>
<evidence type="ECO:0000313" key="2">
    <source>
        <dbReference type="EMBL" id="KAF5763644.1"/>
    </source>
</evidence>
<comment type="caution">
    <text evidence="2">The sequence shown here is derived from an EMBL/GenBank/DDBJ whole genome shotgun (WGS) entry which is preliminary data.</text>
</comment>
<reference evidence="2" key="1">
    <citation type="journal article" date="2017" name="Nature">
        <title>The sunflower genome provides insights into oil metabolism, flowering and Asterid evolution.</title>
        <authorList>
            <person name="Badouin H."/>
            <person name="Gouzy J."/>
            <person name="Grassa C.J."/>
            <person name="Murat F."/>
            <person name="Staton S.E."/>
            <person name="Cottret L."/>
            <person name="Lelandais-Briere C."/>
            <person name="Owens G.L."/>
            <person name="Carrere S."/>
            <person name="Mayjonade B."/>
            <person name="Legrand L."/>
            <person name="Gill N."/>
            <person name="Kane N.C."/>
            <person name="Bowers J.E."/>
            <person name="Hubner S."/>
            <person name="Bellec A."/>
            <person name="Berard A."/>
            <person name="Berges H."/>
            <person name="Blanchet N."/>
            <person name="Boniface M.C."/>
            <person name="Brunel D."/>
            <person name="Catrice O."/>
            <person name="Chaidir N."/>
            <person name="Claudel C."/>
            <person name="Donnadieu C."/>
            <person name="Faraut T."/>
            <person name="Fievet G."/>
            <person name="Helmstetter N."/>
            <person name="King M."/>
            <person name="Knapp S.J."/>
            <person name="Lai Z."/>
            <person name="Le Paslier M.C."/>
            <person name="Lippi Y."/>
            <person name="Lorenzon L."/>
            <person name="Mandel J.R."/>
            <person name="Marage G."/>
            <person name="Marchand G."/>
            <person name="Marquand E."/>
            <person name="Bret-Mestries E."/>
            <person name="Morien E."/>
            <person name="Nambeesan S."/>
            <person name="Nguyen T."/>
            <person name="Pegot-Espagnet P."/>
            <person name="Pouilly N."/>
            <person name="Raftis F."/>
            <person name="Sallet E."/>
            <person name="Schiex T."/>
            <person name="Thomas J."/>
            <person name="Vandecasteele C."/>
            <person name="Vares D."/>
            <person name="Vear F."/>
            <person name="Vautrin S."/>
            <person name="Crespi M."/>
            <person name="Mangin B."/>
            <person name="Burke J.M."/>
            <person name="Salse J."/>
            <person name="Munos S."/>
            <person name="Vincourt P."/>
            <person name="Rieseberg L.H."/>
            <person name="Langlade N.B."/>
        </authorList>
    </citation>
    <scope>NUCLEOTIDE SEQUENCE</scope>
    <source>
        <tissue evidence="2">Leaves</tissue>
    </source>
</reference>
<feature type="compositionally biased region" description="Polar residues" evidence="1">
    <location>
        <begin position="1"/>
        <end position="19"/>
    </location>
</feature>
<dbReference type="Proteomes" id="UP000215914">
    <property type="component" value="Unassembled WGS sequence"/>
</dbReference>
<reference evidence="2" key="2">
    <citation type="submission" date="2020-06" db="EMBL/GenBank/DDBJ databases">
        <title>Helianthus annuus Genome sequencing and assembly Release 2.</title>
        <authorList>
            <person name="Gouzy J."/>
            <person name="Langlade N."/>
            <person name="Munos S."/>
        </authorList>
    </citation>
    <scope>NUCLEOTIDE SEQUENCE</scope>
    <source>
        <tissue evidence="2">Leaves</tissue>
    </source>
</reference>
<protein>
    <submittedName>
        <fullName evidence="2">Uncharacterized protein</fullName>
    </submittedName>
</protein>
<keyword evidence="3" id="KW-1185">Reference proteome</keyword>